<dbReference type="InterPro" id="IPR019933">
    <property type="entry name" value="DivIVA_domain"/>
</dbReference>
<dbReference type="NCBIfam" id="TIGR03543">
    <property type="entry name" value="divI1A_rptt_fam"/>
    <property type="match status" value="1"/>
</dbReference>
<sequence>MAGMFRTVSRLRTGYAPEDVDEFFDHAREVYENGTAGDLSGNDVRLAAFDLVRGGYSTGAVDAALDRLEAAFVARSRAQNVAKFGQQAWMSHLAEQARSLYGRLGRPERERFAPAQSGHLGYDMDDVDAMCQRLTAYFDHGAPLTAHEIRSATFRRRHGAKGYAEGPVDAFCARAIEVLLGVE</sequence>
<dbReference type="EMBL" id="MLJW01000372">
    <property type="protein sequence ID" value="OIQ88444.1"/>
    <property type="molecule type" value="Genomic_DNA"/>
</dbReference>
<dbReference type="InterPro" id="IPR019932">
    <property type="entry name" value="CHP03543"/>
</dbReference>
<proteinExistence type="predicted"/>
<protein>
    <submittedName>
        <fullName evidence="1">DivIVA protein</fullName>
    </submittedName>
</protein>
<dbReference type="AlphaFoldDB" id="A0A1J5R8M8"/>
<reference evidence="1" key="1">
    <citation type="submission" date="2016-10" db="EMBL/GenBank/DDBJ databases">
        <title>Sequence of Gallionella enrichment culture.</title>
        <authorList>
            <person name="Poehlein A."/>
            <person name="Muehling M."/>
            <person name="Daniel R."/>
        </authorList>
    </citation>
    <scope>NUCLEOTIDE SEQUENCE</scope>
</reference>
<gene>
    <name evidence="1" type="ORF">GALL_296740</name>
</gene>
<name>A0A1J5R8M8_9ZZZZ</name>
<organism evidence="1">
    <name type="scientific">mine drainage metagenome</name>
    <dbReference type="NCBI Taxonomy" id="410659"/>
    <lineage>
        <taxon>unclassified sequences</taxon>
        <taxon>metagenomes</taxon>
        <taxon>ecological metagenomes</taxon>
    </lineage>
</organism>
<comment type="caution">
    <text evidence="1">The sequence shown here is derived from an EMBL/GenBank/DDBJ whole genome shotgun (WGS) entry which is preliminary data.</text>
</comment>
<evidence type="ECO:0000313" key="1">
    <source>
        <dbReference type="EMBL" id="OIQ88444.1"/>
    </source>
</evidence>
<accession>A0A1J5R8M8</accession>
<dbReference type="NCBIfam" id="TIGR03544">
    <property type="entry name" value="DivI1A_domain"/>
    <property type="match status" value="1"/>
</dbReference>